<dbReference type="RefSeq" id="WP_145746292.1">
    <property type="nucleotide sequence ID" value="NZ_VIVL01000010.1"/>
</dbReference>
<dbReference type="GO" id="GO:0006635">
    <property type="term" value="P:fatty acid beta-oxidation"/>
    <property type="evidence" value="ECO:0007669"/>
    <property type="project" value="TreeGrafter"/>
</dbReference>
<dbReference type="FunFam" id="3.90.226.10:FF:000009">
    <property type="entry name" value="Carnitinyl-CoA dehydratase"/>
    <property type="match status" value="1"/>
</dbReference>
<sequence length="258" mass="27588">MPIVKTVQDGVAIVTLNRPEAMNSIDPESNEQLLAIWDEVSSDEEIRVLVLTGAGERAFCTGADLKKTMPPADSAARQVFRGGNRHSNFGTLRTDKPVIAAINGYALGGGLELALLADIRICSDNAQFGLPEVRVGSIPGAGGTQRLIRAVGQSDAMWMLLTGERIDANEALRIGLVSKVVALSELQETAIDLARAMAANAPLAMTAAKRLAMTGRELPLAGGLELERQAFGVLRDSEDRLEGRRAFADKRAPVFRGR</sequence>
<organism evidence="4 5">
    <name type="scientific">Variovorax beijingensis</name>
    <dbReference type="NCBI Taxonomy" id="2496117"/>
    <lineage>
        <taxon>Bacteria</taxon>
        <taxon>Pseudomonadati</taxon>
        <taxon>Pseudomonadota</taxon>
        <taxon>Betaproteobacteria</taxon>
        <taxon>Burkholderiales</taxon>
        <taxon>Comamonadaceae</taxon>
        <taxon>Variovorax</taxon>
    </lineage>
</organism>
<dbReference type="GO" id="GO:0016836">
    <property type="term" value="F:hydro-lyase activity"/>
    <property type="evidence" value="ECO:0007669"/>
    <property type="project" value="UniProtKB-ARBA"/>
</dbReference>
<evidence type="ECO:0000256" key="3">
    <source>
        <dbReference type="RuleBase" id="RU003707"/>
    </source>
</evidence>
<dbReference type="EMBL" id="VIVL01000010">
    <property type="protein sequence ID" value="TWD77063.1"/>
    <property type="molecule type" value="Genomic_DNA"/>
</dbReference>
<evidence type="ECO:0000256" key="2">
    <source>
        <dbReference type="ARBA" id="ARBA00023239"/>
    </source>
</evidence>
<accession>A0A561BDU2</accession>
<reference evidence="4 5" key="1">
    <citation type="submission" date="2019-06" db="EMBL/GenBank/DDBJ databases">
        <title>Sorghum-associated microbial communities from plants grown in Nebraska, USA.</title>
        <authorList>
            <person name="Schachtman D."/>
        </authorList>
    </citation>
    <scope>NUCLEOTIDE SEQUENCE [LARGE SCALE GENOMIC DNA]</scope>
    <source>
        <strain evidence="4 5">T529</strain>
    </source>
</reference>
<dbReference type="Gene3D" id="3.90.226.10">
    <property type="entry name" value="2-enoyl-CoA Hydratase, Chain A, domain 1"/>
    <property type="match status" value="1"/>
</dbReference>
<dbReference type="InterPro" id="IPR001753">
    <property type="entry name" value="Enoyl-CoA_hydra/iso"/>
</dbReference>
<name>A0A561BDU2_9BURK</name>
<protein>
    <submittedName>
        <fullName evidence="4">E-phenylitaconyl-CoA hydratase</fullName>
    </submittedName>
</protein>
<gene>
    <name evidence="4" type="ORF">FB547_11025</name>
</gene>
<dbReference type="SUPFAM" id="SSF52096">
    <property type="entry name" value="ClpP/crotonase"/>
    <property type="match status" value="1"/>
</dbReference>
<keyword evidence="2" id="KW-0456">Lyase</keyword>
<dbReference type="InterPro" id="IPR014748">
    <property type="entry name" value="Enoyl-CoA_hydra_C"/>
</dbReference>
<comment type="caution">
    <text evidence="4">The sequence shown here is derived from an EMBL/GenBank/DDBJ whole genome shotgun (WGS) entry which is preliminary data.</text>
</comment>
<dbReference type="InterPro" id="IPR029045">
    <property type="entry name" value="ClpP/crotonase-like_dom_sf"/>
</dbReference>
<dbReference type="PANTHER" id="PTHR11941">
    <property type="entry name" value="ENOYL-COA HYDRATASE-RELATED"/>
    <property type="match status" value="1"/>
</dbReference>
<dbReference type="Gene3D" id="1.10.12.10">
    <property type="entry name" value="Lyase 2-enoyl-coa Hydratase, Chain A, domain 2"/>
    <property type="match status" value="1"/>
</dbReference>
<dbReference type="PROSITE" id="PS00166">
    <property type="entry name" value="ENOYL_COA_HYDRATASE"/>
    <property type="match status" value="1"/>
</dbReference>
<dbReference type="Pfam" id="PF00378">
    <property type="entry name" value="ECH_1"/>
    <property type="match status" value="1"/>
</dbReference>
<dbReference type="AlphaFoldDB" id="A0A561BDU2"/>
<proteinExistence type="inferred from homology"/>
<dbReference type="OrthoDB" id="9807606at2"/>
<dbReference type="FunFam" id="1.10.12.10:FF:000001">
    <property type="entry name" value="Probable enoyl-CoA hydratase, mitochondrial"/>
    <property type="match status" value="1"/>
</dbReference>
<evidence type="ECO:0000256" key="1">
    <source>
        <dbReference type="ARBA" id="ARBA00005254"/>
    </source>
</evidence>
<dbReference type="PANTHER" id="PTHR11941:SF54">
    <property type="entry name" value="ENOYL-COA HYDRATASE, MITOCHONDRIAL"/>
    <property type="match status" value="1"/>
</dbReference>
<comment type="similarity">
    <text evidence="1 3">Belongs to the enoyl-CoA hydratase/isomerase family.</text>
</comment>
<dbReference type="InterPro" id="IPR018376">
    <property type="entry name" value="Enoyl-CoA_hyd/isom_CS"/>
</dbReference>
<dbReference type="CDD" id="cd06558">
    <property type="entry name" value="crotonase-like"/>
    <property type="match status" value="1"/>
</dbReference>
<dbReference type="Proteomes" id="UP000319722">
    <property type="component" value="Unassembled WGS sequence"/>
</dbReference>
<evidence type="ECO:0000313" key="4">
    <source>
        <dbReference type="EMBL" id="TWD77063.1"/>
    </source>
</evidence>
<evidence type="ECO:0000313" key="5">
    <source>
        <dbReference type="Proteomes" id="UP000319722"/>
    </source>
</evidence>